<dbReference type="OrthoDB" id="273917at2759"/>
<feature type="compositionally biased region" description="Low complexity" evidence="7">
    <location>
        <begin position="36"/>
        <end position="45"/>
    </location>
</feature>
<evidence type="ECO:0000313" key="10">
    <source>
        <dbReference type="EMBL" id="KAJ3514208.1"/>
    </source>
</evidence>
<feature type="compositionally biased region" description="Basic and acidic residues" evidence="7">
    <location>
        <begin position="106"/>
        <end position="128"/>
    </location>
</feature>
<feature type="compositionally biased region" description="Polar residues" evidence="7">
    <location>
        <begin position="68"/>
        <end position="81"/>
    </location>
</feature>
<keyword evidence="5" id="KW-0479">Metal-binding</keyword>
<dbReference type="InterPro" id="IPR043519">
    <property type="entry name" value="NT_sf"/>
</dbReference>
<feature type="compositionally biased region" description="Polar residues" evidence="7">
    <location>
        <begin position="13"/>
        <end position="22"/>
    </location>
</feature>
<dbReference type="InterPro" id="IPR045862">
    <property type="entry name" value="Trf4-like"/>
</dbReference>
<dbReference type="GO" id="GO:0043634">
    <property type="term" value="P:polyadenylation-dependent ncRNA catabolic process"/>
    <property type="evidence" value="ECO:0007669"/>
    <property type="project" value="TreeGrafter"/>
</dbReference>
<feature type="compositionally biased region" description="Low complexity" evidence="7">
    <location>
        <begin position="583"/>
        <end position="592"/>
    </location>
</feature>
<dbReference type="GO" id="GO:0046872">
    <property type="term" value="F:metal ion binding"/>
    <property type="evidence" value="ECO:0007669"/>
    <property type="project" value="UniProtKB-KW"/>
</dbReference>
<organism evidence="10 11">
    <name type="scientific">Agrocybe chaxingu</name>
    <dbReference type="NCBI Taxonomy" id="84603"/>
    <lineage>
        <taxon>Eukaryota</taxon>
        <taxon>Fungi</taxon>
        <taxon>Dikarya</taxon>
        <taxon>Basidiomycota</taxon>
        <taxon>Agaricomycotina</taxon>
        <taxon>Agaricomycetes</taxon>
        <taxon>Agaricomycetidae</taxon>
        <taxon>Agaricales</taxon>
        <taxon>Agaricineae</taxon>
        <taxon>Strophariaceae</taxon>
        <taxon>Agrocybe</taxon>
    </lineage>
</organism>
<feature type="region of interest" description="Disordered" evidence="7">
    <location>
        <begin position="1"/>
        <end position="191"/>
    </location>
</feature>
<evidence type="ECO:0000313" key="11">
    <source>
        <dbReference type="Proteomes" id="UP001148786"/>
    </source>
</evidence>
<reference evidence="10" key="1">
    <citation type="submission" date="2022-07" db="EMBL/GenBank/DDBJ databases">
        <title>Genome Sequence of Agrocybe chaxingu.</title>
        <authorList>
            <person name="Buettner E."/>
        </authorList>
    </citation>
    <scope>NUCLEOTIDE SEQUENCE</scope>
    <source>
        <strain evidence="10">MP-N11</strain>
    </source>
</reference>
<feature type="region of interest" description="Disordered" evidence="7">
    <location>
        <begin position="565"/>
        <end position="702"/>
    </location>
</feature>
<keyword evidence="4" id="KW-0808">Transferase</keyword>
<dbReference type="CDD" id="cd05402">
    <property type="entry name" value="NT_PAP_TUTase"/>
    <property type="match status" value="1"/>
</dbReference>
<comment type="caution">
    <text evidence="10">The sequence shown here is derived from an EMBL/GenBank/DDBJ whole genome shotgun (WGS) entry which is preliminary data.</text>
</comment>
<dbReference type="GO" id="GO:0031499">
    <property type="term" value="C:TRAMP complex"/>
    <property type="evidence" value="ECO:0007669"/>
    <property type="project" value="UniProtKB-ARBA"/>
</dbReference>
<dbReference type="PANTHER" id="PTHR23092:SF15">
    <property type="entry name" value="INACTIVE NON-CANONICAL POLY(A) RNA POLYMERASE PROTEIN TRF4-2-RELATED"/>
    <property type="match status" value="1"/>
</dbReference>
<dbReference type="FunFam" id="1.10.1410.10:FF:000003">
    <property type="entry name" value="non-canonical poly(A) RNA polymerase PAPD7"/>
    <property type="match status" value="1"/>
</dbReference>
<dbReference type="Pfam" id="PF03828">
    <property type="entry name" value="PAP_assoc"/>
    <property type="match status" value="1"/>
</dbReference>
<evidence type="ECO:0000256" key="1">
    <source>
        <dbReference type="ARBA" id="ARBA00001936"/>
    </source>
</evidence>
<dbReference type="FunFam" id="3.30.460.10:FF:000006">
    <property type="entry name" value="non-canonical poly(A) RNA polymerase PAPD5"/>
    <property type="match status" value="1"/>
</dbReference>
<evidence type="ECO:0000256" key="4">
    <source>
        <dbReference type="ARBA" id="ARBA00022679"/>
    </source>
</evidence>
<dbReference type="InterPro" id="IPR002058">
    <property type="entry name" value="PAP_assoc"/>
</dbReference>
<evidence type="ECO:0000259" key="8">
    <source>
        <dbReference type="Pfam" id="PF03828"/>
    </source>
</evidence>
<feature type="compositionally biased region" description="Basic and acidic residues" evidence="7">
    <location>
        <begin position="1"/>
        <end position="12"/>
    </location>
</feature>
<dbReference type="SUPFAM" id="SSF81301">
    <property type="entry name" value="Nucleotidyltransferase"/>
    <property type="match status" value="1"/>
</dbReference>
<comment type="similarity">
    <text evidence="2">Belongs to the DNA polymerase type-B-like family.</text>
</comment>
<feature type="compositionally biased region" description="Basic and acidic residues" evidence="7">
    <location>
        <begin position="140"/>
        <end position="167"/>
    </location>
</feature>
<keyword evidence="6" id="KW-0460">Magnesium</keyword>
<protein>
    <recommendedName>
        <fullName evidence="3">polynucleotide adenylyltransferase</fullName>
        <ecNumber evidence="3">2.7.7.19</ecNumber>
    </recommendedName>
</protein>
<keyword evidence="11" id="KW-1185">Reference proteome</keyword>
<feature type="domain" description="PAP-associated" evidence="8">
    <location>
        <begin position="412"/>
        <end position="470"/>
    </location>
</feature>
<dbReference type="GO" id="GO:0005730">
    <property type="term" value="C:nucleolus"/>
    <property type="evidence" value="ECO:0007669"/>
    <property type="project" value="TreeGrafter"/>
</dbReference>
<comment type="cofactor">
    <cofactor evidence="1">
        <name>Mn(2+)</name>
        <dbReference type="ChEBI" id="CHEBI:29035"/>
    </cofactor>
</comment>
<dbReference type="Pfam" id="PF22600">
    <property type="entry name" value="MTPAP-like_central"/>
    <property type="match status" value="1"/>
</dbReference>
<dbReference type="GO" id="GO:0071035">
    <property type="term" value="P:nuclear polyadenylation-dependent rRNA catabolic process"/>
    <property type="evidence" value="ECO:0007669"/>
    <property type="project" value="UniProtKB-ARBA"/>
</dbReference>
<evidence type="ECO:0000256" key="2">
    <source>
        <dbReference type="ARBA" id="ARBA00008593"/>
    </source>
</evidence>
<feature type="compositionally biased region" description="Acidic residues" evidence="7">
    <location>
        <begin position="645"/>
        <end position="665"/>
    </location>
</feature>
<dbReference type="GO" id="GO:0031123">
    <property type="term" value="P:RNA 3'-end processing"/>
    <property type="evidence" value="ECO:0007669"/>
    <property type="project" value="TreeGrafter"/>
</dbReference>
<feature type="domain" description="Poly(A) RNA polymerase mitochondrial-like central palm" evidence="9">
    <location>
        <begin position="211"/>
        <end position="343"/>
    </location>
</feature>
<gene>
    <name evidence="10" type="ORF">NLJ89_g2503</name>
</gene>
<dbReference type="GO" id="GO:0003729">
    <property type="term" value="F:mRNA binding"/>
    <property type="evidence" value="ECO:0007669"/>
    <property type="project" value="TreeGrafter"/>
</dbReference>
<accession>A0A9W8K776</accession>
<dbReference type="InterPro" id="IPR054708">
    <property type="entry name" value="MTPAP-like_central"/>
</dbReference>
<dbReference type="Gene3D" id="3.30.460.10">
    <property type="entry name" value="Beta Polymerase, domain 2"/>
    <property type="match status" value="1"/>
</dbReference>
<evidence type="ECO:0000259" key="9">
    <source>
        <dbReference type="Pfam" id="PF22600"/>
    </source>
</evidence>
<dbReference type="AlphaFoldDB" id="A0A9W8K776"/>
<feature type="compositionally biased region" description="Acidic residues" evidence="7">
    <location>
        <begin position="593"/>
        <end position="602"/>
    </location>
</feature>
<evidence type="ECO:0000256" key="6">
    <source>
        <dbReference type="ARBA" id="ARBA00022842"/>
    </source>
</evidence>
<dbReference type="GO" id="GO:1990817">
    <property type="term" value="F:poly(A) RNA polymerase activity"/>
    <property type="evidence" value="ECO:0007669"/>
    <property type="project" value="UniProtKB-EC"/>
</dbReference>
<feature type="compositionally biased region" description="Basic and acidic residues" evidence="7">
    <location>
        <begin position="603"/>
        <end position="617"/>
    </location>
</feature>
<dbReference type="Gene3D" id="1.10.1410.10">
    <property type="match status" value="1"/>
</dbReference>
<sequence>MSPKSPKPDSTEKPISSTSNGGLTRKQRRAQEAQAKRAAGKQAAASGSSTPRPKDGEELPTKPAPNGTAVNGTKADPSSSAFGDEYIAFGFSESDDEAGPSTAGHADLKGKGKEVNRHGRDRREENGDRGAPSSSRRKGKERDDRGSPPSTERRREKEKPSSSRHGEYEEDDGYASKKQRTDAASRKCPWVNGPELERCQNVAEIPALRMHKEVESFVDWISPSATEDEIRGLIVAQVSKIVKSAFPDAEIHPFGSYQTKLYLPLGDIDLVVLSNSMAYSDKSTVLHALANALKRGGVTSHVTIIAKAKVPIVKFVTNHGRFKVDISINQANGLFSGEIIKGFLRGLIPCPANQESRALRTLVMVTKAFLSQRSMNEVYTGGLGSYSIVCLAVSFLQMHPKIRRGEIDPEKNLGVLVMEFFELYGHYFNYDEVGISLREGGTYFSKRQRGWHAEYKRNMLSIEDPADPSNDISSGSYNFHKVRTAFAGAHGILTSTAYLRAGMLSSRHHGRSVHLRSHYEPEDLSILSTVMGITQETINHRRLVQELYDRRTLHNILGVKPTPAIVDDYSSKRDDHKEESSSRPRASRAVDSAWEDPREDDQSDHREHSPEDHDGEGRYAIGRQPPKKRRKMGRASDAHTVVFIDDSEDDEGEVEEGEYMSDDADAAGRPSQSRRPGKSPNDDERRSYWLSKGNGAFESDTD</sequence>
<dbReference type="EC" id="2.7.7.19" evidence="3"/>
<dbReference type="PANTHER" id="PTHR23092">
    <property type="entry name" value="POLY(A) RNA POLYMERASE"/>
    <property type="match status" value="1"/>
</dbReference>
<name>A0A9W8K776_9AGAR</name>
<dbReference type="Proteomes" id="UP001148786">
    <property type="component" value="Unassembled WGS sequence"/>
</dbReference>
<dbReference type="SUPFAM" id="SSF81631">
    <property type="entry name" value="PAP/OAS1 substrate-binding domain"/>
    <property type="match status" value="1"/>
</dbReference>
<proteinExistence type="inferred from homology"/>
<evidence type="ECO:0000256" key="5">
    <source>
        <dbReference type="ARBA" id="ARBA00022723"/>
    </source>
</evidence>
<dbReference type="EMBL" id="JANKHO010000156">
    <property type="protein sequence ID" value="KAJ3514208.1"/>
    <property type="molecule type" value="Genomic_DNA"/>
</dbReference>
<evidence type="ECO:0000256" key="7">
    <source>
        <dbReference type="SAM" id="MobiDB-lite"/>
    </source>
</evidence>
<dbReference type="GO" id="GO:0010629">
    <property type="term" value="P:negative regulation of gene expression"/>
    <property type="evidence" value="ECO:0007669"/>
    <property type="project" value="UniProtKB-ARBA"/>
</dbReference>
<evidence type="ECO:0000256" key="3">
    <source>
        <dbReference type="ARBA" id="ARBA00012388"/>
    </source>
</evidence>
<feature type="compositionally biased region" description="Basic and acidic residues" evidence="7">
    <location>
        <begin position="569"/>
        <end position="582"/>
    </location>
</feature>